<dbReference type="AlphaFoldDB" id="A0A6M3LSC8"/>
<sequence>MKIIRASRKVEKAIDALIDLQQDYMDEITAAEVVYDVGTVLDTLNRISTALETLV</sequence>
<organism evidence="1">
    <name type="scientific">viral metagenome</name>
    <dbReference type="NCBI Taxonomy" id="1070528"/>
    <lineage>
        <taxon>unclassified sequences</taxon>
        <taxon>metagenomes</taxon>
        <taxon>organismal metagenomes</taxon>
    </lineage>
</organism>
<proteinExistence type="predicted"/>
<reference evidence="1" key="1">
    <citation type="submission" date="2020-03" db="EMBL/GenBank/DDBJ databases">
        <title>The deep terrestrial virosphere.</title>
        <authorList>
            <person name="Holmfeldt K."/>
            <person name="Nilsson E."/>
            <person name="Simone D."/>
            <person name="Lopez-Fernandez M."/>
            <person name="Wu X."/>
            <person name="de Brujin I."/>
            <person name="Lundin D."/>
            <person name="Andersson A."/>
            <person name="Bertilsson S."/>
            <person name="Dopson M."/>
        </authorList>
    </citation>
    <scope>NUCLEOTIDE SEQUENCE</scope>
    <source>
        <strain evidence="1">MM415B08709</strain>
    </source>
</reference>
<evidence type="ECO:0000313" key="1">
    <source>
        <dbReference type="EMBL" id="QJA96434.1"/>
    </source>
</evidence>
<name>A0A6M3LSC8_9ZZZZ</name>
<dbReference type="EMBL" id="MT143400">
    <property type="protein sequence ID" value="QJA96434.1"/>
    <property type="molecule type" value="Genomic_DNA"/>
</dbReference>
<accession>A0A6M3LSC8</accession>
<protein>
    <submittedName>
        <fullName evidence="1">Uncharacterized protein</fullName>
    </submittedName>
</protein>
<gene>
    <name evidence="1" type="ORF">MM415B08709_0004</name>
</gene>